<evidence type="ECO:0000256" key="3">
    <source>
        <dbReference type="ARBA" id="ARBA00022801"/>
    </source>
</evidence>
<evidence type="ECO:0000313" key="5">
    <source>
        <dbReference type="EMBL" id="HDP15019.1"/>
    </source>
</evidence>
<protein>
    <submittedName>
        <fullName evidence="5">DUF86 domain-containing protein</fullName>
    </submittedName>
</protein>
<proteinExistence type="inferred from homology"/>
<comment type="similarity">
    <text evidence="4">Belongs to the HepT RNase toxin family.</text>
</comment>
<comment type="caution">
    <text evidence="5">The sequence shown here is derived from an EMBL/GenBank/DDBJ whole genome shotgun (WGS) entry which is preliminary data.</text>
</comment>
<dbReference type="GO" id="GO:0110001">
    <property type="term" value="C:toxin-antitoxin complex"/>
    <property type="evidence" value="ECO:0007669"/>
    <property type="project" value="InterPro"/>
</dbReference>
<sequence>MRPSFLKRMERFNKGLEILEELRNYEIDKFLTDLKLLSIAERNIQVCTEFIVDFSSYILSKLKVEVPETYREIIRKVREEGIIDENLEKSCRKSLG</sequence>
<dbReference type="Gene3D" id="1.20.120.580">
    <property type="entry name" value="bsu32300-like"/>
    <property type="match status" value="1"/>
</dbReference>
<evidence type="ECO:0000256" key="4">
    <source>
        <dbReference type="ARBA" id="ARBA00024207"/>
    </source>
</evidence>
<gene>
    <name evidence="5" type="ORF">ENN26_04480</name>
</gene>
<dbReference type="GO" id="GO:0016787">
    <property type="term" value="F:hydrolase activity"/>
    <property type="evidence" value="ECO:0007669"/>
    <property type="project" value="UniProtKB-KW"/>
</dbReference>
<organism evidence="5">
    <name type="scientific">Thermofilum adornatum</name>
    <dbReference type="NCBI Taxonomy" id="1365176"/>
    <lineage>
        <taxon>Archaea</taxon>
        <taxon>Thermoproteota</taxon>
        <taxon>Thermoprotei</taxon>
        <taxon>Thermofilales</taxon>
        <taxon>Thermofilaceae</taxon>
        <taxon>Thermofilum</taxon>
    </lineage>
</organism>
<dbReference type="GO" id="GO:0004540">
    <property type="term" value="F:RNA nuclease activity"/>
    <property type="evidence" value="ECO:0007669"/>
    <property type="project" value="InterPro"/>
</dbReference>
<name>A0A7C1CD29_9CREN</name>
<dbReference type="Pfam" id="PF01934">
    <property type="entry name" value="HepT-like"/>
    <property type="match status" value="1"/>
</dbReference>
<keyword evidence="2" id="KW-0540">Nuclease</keyword>
<dbReference type="EMBL" id="DSAY01000079">
    <property type="protein sequence ID" value="HDP15019.1"/>
    <property type="molecule type" value="Genomic_DNA"/>
</dbReference>
<accession>A0A7C1CD29</accession>
<keyword evidence="1" id="KW-1277">Toxin-antitoxin system</keyword>
<dbReference type="InterPro" id="IPR037038">
    <property type="entry name" value="HepT-like_sf"/>
</dbReference>
<reference evidence="5" key="1">
    <citation type="journal article" date="2020" name="mSystems">
        <title>Genome- and Community-Level Interaction Insights into Carbon Utilization and Element Cycling Functions of Hydrothermarchaeota in Hydrothermal Sediment.</title>
        <authorList>
            <person name="Zhou Z."/>
            <person name="Liu Y."/>
            <person name="Xu W."/>
            <person name="Pan J."/>
            <person name="Luo Z.H."/>
            <person name="Li M."/>
        </authorList>
    </citation>
    <scope>NUCLEOTIDE SEQUENCE [LARGE SCALE GENOMIC DNA]</scope>
    <source>
        <strain evidence="5">SpSt-116</strain>
    </source>
</reference>
<evidence type="ECO:0000256" key="1">
    <source>
        <dbReference type="ARBA" id="ARBA00022649"/>
    </source>
</evidence>
<evidence type="ECO:0000256" key="2">
    <source>
        <dbReference type="ARBA" id="ARBA00022722"/>
    </source>
</evidence>
<keyword evidence="3" id="KW-0378">Hydrolase</keyword>
<dbReference type="AlphaFoldDB" id="A0A7C1CD29"/>
<dbReference type="InterPro" id="IPR008201">
    <property type="entry name" value="HepT-like"/>
</dbReference>